<feature type="region of interest" description="Disordered" evidence="1">
    <location>
        <begin position="1"/>
        <end position="39"/>
    </location>
</feature>
<dbReference type="OrthoDB" id="8910518at2759"/>
<reference evidence="4" key="1">
    <citation type="submission" date="2025-08" db="UniProtKB">
        <authorList>
            <consortium name="RefSeq"/>
        </authorList>
    </citation>
    <scope>IDENTIFICATION</scope>
</reference>
<feature type="region of interest" description="Disordered" evidence="1">
    <location>
        <begin position="90"/>
        <end position="129"/>
    </location>
</feature>
<dbReference type="RefSeq" id="XP_030634763.1">
    <property type="nucleotide sequence ID" value="XM_030778903.1"/>
</dbReference>
<evidence type="ECO:0000313" key="4">
    <source>
        <dbReference type="RefSeq" id="XP_030634763.1"/>
    </source>
</evidence>
<proteinExistence type="predicted"/>
<dbReference type="CTD" id="571662"/>
<keyword evidence="3" id="KW-1185">Reference proteome</keyword>
<name>A0A6J2VS30_CHACN</name>
<dbReference type="PROSITE" id="PS51053">
    <property type="entry name" value="SERTA"/>
    <property type="match status" value="1"/>
</dbReference>
<dbReference type="InParanoid" id="A0A6J2VS30"/>
<organism evidence="3 4">
    <name type="scientific">Chanos chanos</name>
    <name type="common">Milkfish</name>
    <name type="synonym">Mugil chanos</name>
    <dbReference type="NCBI Taxonomy" id="29144"/>
    <lineage>
        <taxon>Eukaryota</taxon>
        <taxon>Metazoa</taxon>
        <taxon>Chordata</taxon>
        <taxon>Craniata</taxon>
        <taxon>Vertebrata</taxon>
        <taxon>Euteleostomi</taxon>
        <taxon>Actinopterygii</taxon>
        <taxon>Neopterygii</taxon>
        <taxon>Teleostei</taxon>
        <taxon>Ostariophysi</taxon>
        <taxon>Gonorynchiformes</taxon>
        <taxon>Chanidae</taxon>
        <taxon>Chanos</taxon>
    </lineage>
</organism>
<accession>A0A6J2VS30</accession>
<feature type="region of interest" description="Disordered" evidence="1">
    <location>
        <begin position="148"/>
        <end position="170"/>
    </location>
</feature>
<dbReference type="GeneID" id="115815934"/>
<dbReference type="Pfam" id="PF06031">
    <property type="entry name" value="SERTA"/>
    <property type="match status" value="1"/>
</dbReference>
<dbReference type="InterPro" id="IPR009263">
    <property type="entry name" value="SERTA_dom"/>
</dbReference>
<feature type="compositionally biased region" description="Acidic residues" evidence="1">
    <location>
        <begin position="11"/>
        <end position="20"/>
    </location>
</feature>
<feature type="compositionally biased region" description="Low complexity" evidence="1">
    <location>
        <begin position="236"/>
        <end position="251"/>
    </location>
</feature>
<dbReference type="PANTHER" id="PTHR16277:SF10">
    <property type="entry name" value="SERTA DOMAIN-CONTAINING PROTEIN 2"/>
    <property type="match status" value="1"/>
</dbReference>
<evidence type="ECO:0000259" key="2">
    <source>
        <dbReference type="PROSITE" id="PS51053"/>
    </source>
</evidence>
<feature type="region of interest" description="Disordered" evidence="1">
    <location>
        <begin position="194"/>
        <end position="268"/>
    </location>
</feature>
<dbReference type="InterPro" id="IPR052262">
    <property type="entry name" value="E2F-SERTA_domain_protein"/>
</dbReference>
<sequence>MSCSLKRKLEESDEEREDEGMDRKHLSVPSGPTKPTAVHQATYSLQRQKVFNLSLLKLCSTPALTDPGLERRVLITNTLRLLQEEFKQEGEALSPPLNTPPSVTLPHLPEEGREPPSGFGNSPFSTPEASLTPAYVLEEDGHVLLTLQSSGGANQPHSTSRPQNSSVVSRDSFSAALSEIEGLCPVAMTMMNSSPPLSSAATSSLSPPPFSSPGSSVGADESAGSSPSNAEGFVAESPSESSSDSSPRLSLTDPAPLSHDPPTSSACPSPFPNLLTDLAFDDFLFSDIDGFTCDFNPCGSPLGSGSVVSMVTDDLVRTLSVYGGGGNAPGPLPSNQSFKMDLNELDHIMEVLVGS</sequence>
<gene>
    <name evidence="4" type="primary">sertad2a</name>
</gene>
<protein>
    <submittedName>
        <fullName evidence="4">SERTA domain-containing protein 2</fullName>
    </submittedName>
</protein>
<feature type="compositionally biased region" description="Polar residues" evidence="1">
    <location>
        <begin position="119"/>
        <end position="129"/>
    </location>
</feature>
<feature type="domain" description="SERTA" evidence="2">
    <location>
        <begin position="43"/>
        <end position="90"/>
    </location>
</feature>
<dbReference type="AlphaFoldDB" id="A0A6J2VS30"/>
<evidence type="ECO:0000313" key="3">
    <source>
        <dbReference type="Proteomes" id="UP000504632"/>
    </source>
</evidence>
<dbReference type="PANTHER" id="PTHR16277">
    <property type="entry name" value="CELL DIVISION CYCLE ASSOCIATED PROTEIN 4/SERTA DOMAIN-CONTAINING PROTEIN 2"/>
    <property type="match status" value="1"/>
</dbReference>
<feature type="compositionally biased region" description="Low complexity" evidence="1">
    <location>
        <begin position="194"/>
        <end position="205"/>
    </location>
</feature>
<evidence type="ECO:0000256" key="1">
    <source>
        <dbReference type="SAM" id="MobiDB-lite"/>
    </source>
</evidence>
<dbReference type="Proteomes" id="UP000504632">
    <property type="component" value="Chromosome 7"/>
</dbReference>
<dbReference type="GO" id="GO:0005634">
    <property type="term" value="C:nucleus"/>
    <property type="evidence" value="ECO:0007669"/>
    <property type="project" value="TreeGrafter"/>
</dbReference>